<keyword evidence="2" id="KW-0472">Membrane</keyword>
<feature type="region of interest" description="Disordered" evidence="1">
    <location>
        <begin position="904"/>
        <end position="923"/>
    </location>
</feature>
<feature type="region of interest" description="Disordered" evidence="1">
    <location>
        <begin position="272"/>
        <end position="303"/>
    </location>
</feature>
<evidence type="ECO:0000259" key="3">
    <source>
        <dbReference type="Pfam" id="PF14925"/>
    </source>
</evidence>
<dbReference type="Ensembl" id="ENSPCOT00000037780.1">
    <property type="protein sequence ID" value="ENSPCOP00000026988.1"/>
    <property type="gene ID" value="ENSPCOG00000025923.1"/>
</dbReference>
<dbReference type="GO" id="GO:1990023">
    <property type="term" value="C:mitotic spindle midzone"/>
    <property type="evidence" value="ECO:0007669"/>
    <property type="project" value="Ensembl"/>
</dbReference>
<dbReference type="GO" id="GO:0051256">
    <property type="term" value="P:mitotic spindle midzone assembly"/>
    <property type="evidence" value="ECO:0007669"/>
    <property type="project" value="Ensembl"/>
</dbReference>
<keyword evidence="2" id="KW-0812">Transmembrane</keyword>
<feature type="compositionally biased region" description="Low complexity" evidence="1">
    <location>
        <begin position="859"/>
        <end position="869"/>
    </location>
</feature>
<feature type="region of interest" description="Disordered" evidence="1">
    <location>
        <begin position="736"/>
        <end position="756"/>
    </location>
</feature>
<dbReference type="GO" id="GO:0097431">
    <property type="term" value="C:mitotic spindle pole"/>
    <property type="evidence" value="ECO:0007669"/>
    <property type="project" value="Ensembl"/>
</dbReference>
<evidence type="ECO:0000256" key="1">
    <source>
        <dbReference type="SAM" id="MobiDB-lite"/>
    </source>
</evidence>
<dbReference type="GO" id="GO:0005813">
    <property type="term" value="C:centrosome"/>
    <property type="evidence" value="ECO:0007669"/>
    <property type="project" value="Ensembl"/>
</dbReference>
<feature type="compositionally biased region" description="Polar residues" evidence="1">
    <location>
        <begin position="804"/>
        <end position="815"/>
    </location>
</feature>
<dbReference type="PANTHER" id="PTHR21831:SF2">
    <property type="entry name" value="MICROTUBULE-ASSOCIATED PROTEIN 10"/>
    <property type="match status" value="1"/>
</dbReference>
<feature type="region of interest" description="Disordered" evidence="1">
    <location>
        <begin position="786"/>
        <end position="879"/>
    </location>
</feature>
<evidence type="ECO:0000313" key="5">
    <source>
        <dbReference type="Proteomes" id="UP000233160"/>
    </source>
</evidence>
<feature type="compositionally biased region" description="Low complexity" evidence="1">
    <location>
        <begin position="274"/>
        <end position="284"/>
    </location>
</feature>
<dbReference type="Proteomes" id="UP000233160">
    <property type="component" value="Unassembled WGS sequence"/>
</dbReference>
<dbReference type="InterPro" id="IPR039302">
    <property type="entry name" value="MAP10"/>
</dbReference>
<feature type="transmembrane region" description="Helical" evidence="2">
    <location>
        <begin position="6"/>
        <end position="24"/>
    </location>
</feature>
<keyword evidence="5" id="KW-1185">Reference proteome</keyword>
<dbReference type="OMA" id="EDFCTTE"/>
<feature type="transmembrane region" description="Helical" evidence="2">
    <location>
        <begin position="45"/>
        <end position="66"/>
    </location>
</feature>
<feature type="region of interest" description="Disordered" evidence="1">
    <location>
        <begin position="619"/>
        <end position="651"/>
    </location>
</feature>
<dbReference type="GO" id="GO:0032467">
    <property type="term" value="P:positive regulation of cytokinesis"/>
    <property type="evidence" value="ECO:0007669"/>
    <property type="project" value="Ensembl"/>
</dbReference>
<accession>A0A2K6GL85</accession>
<reference evidence="4" key="1">
    <citation type="submission" date="2025-08" db="UniProtKB">
        <authorList>
            <consortium name="Ensembl"/>
        </authorList>
    </citation>
    <scope>IDENTIFICATION</scope>
</reference>
<sequence length="976" mass="108024">DFEQLLIVNWLFLSLDLLSIFLRFDQTPNYIRSSVIKNITYKKTTCILPLIAFVFSSTIVLIQAAASPGATAMAAALSERLFSLEVVVDWVRLETRLLPPSAVAVEQEEASPPRSLCPAVAFRLLDFPTLLVYPPDGPAAPAPEPRPGVISFGRGKSCLFRLHPATLHRLLLRTPLYTLLLQLPPGRPTPAPQLLGSCNISLAATVQKVLGPAACRCSQGHRGRFSLHNRVGKQIGDIALAYRLTDLGSRLLGHLERPVTFTSIGCGAVEVSSQTPQEKQQLQQPASEPSPRDTDRPPGGLEIPKAQKDLKEIVFHTKANSDNASSVENGKTNSVVTCPNACRGRSIIPLNEEVTELDIETNTFCPPPLYYTHLTQEKLPSAQVKITIEPQVNVLGELDGAFPENKHMNSPTYRSSPKHTNSATDEGPPMLVNPPHIQDIGAVNQTTCHTQTEQNRINTIRQLPLLNALLVELSLLYDQPVASPTHIHPHLAWLYRTEEKKASESSAKSTCQSESKEGKLSVGECEKSVSLQPKKNQVENPKKSKYFEKNSGTSQKRVPRGKLLYGLTNTLRLRLKQTNPDMLVVHEKREQYRKMQAQMLGTKFRIPSSKVKILSFAEQNQKSHQLPKDKHLDSDTSFAENSGTSRQISGVFDEPSTTKEIKLKCATEKKRVDCGKNRTNNGSLEEIVSPANSIIPERFTHANILGGKVEVQSPCVFTQDAIDRVVADKEINSRQDKTTDNDILTADVNENRPSGNSCYENISELKYSDDFTSSCYSEDFYTTEDTSRSLQAHDSNPGAENPKHSQYTSQSSETKLSVRKNSSEKSSILSPPFSAGSPVHSYRRSRISKTQDKSLEEASSISTSDLSSSHWTEEKENQIDQNGMHVSKVIKRDQDISFKLKTRTGCKSVEKSQSPQTSQVSSYLPSNLSELELNVLNSSTSDHFEEDSDDVGSLNISKQCKDICELVINKLPGYTM</sequence>
<dbReference type="GeneTree" id="ENSGT00390000008459"/>
<evidence type="ECO:0000256" key="2">
    <source>
        <dbReference type="SAM" id="Phobius"/>
    </source>
</evidence>
<feature type="compositionally biased region" description="Polar residues" evidence="1">
    <location>
        <begin position="408"/>
        <end position="424"/>
    </location>
</feature>
<dbReference type="PANTHER" id="PTHR21831">
    <property type="entry name" value="MICROTUBULE-ASSOCIATED PROTEIN 10"/>
    <property type="match status" value="1"/>
</dbReference>
<dbReference type="GO" id="GO:0008017">
    <property type="term" value="F:microtubule binding"/>
    <property type="evidence" value="ECO:0007669"/>
    <property type="project" value="Ensembl"/>
</dbReference>
<protein>
    <submittedName>
        <fullName evidence="4">Microtubule associated protein 10</fullName>
    </submittedName>
</protein>
<evidence type="ECO:0000313" key="4">
    <source>
        <dbReference type="Ensembl" id="ENSPCOP00000026988.1"/>
    </source>
</evidence>
<keyword evidence="2" id="KW-1133">Transmembrane helix</keyword>
<feature type="compositionally biased region" description="Polar residues" evidence="1">
    <location>
        <begin position="635"/>
        <end position="648"/>
    </location>
</feature>
<feature type="compositionally biased region" description="Basic and acidic residues" evidence="1">
    <location>
        <begin position="514"/>
        <end position="527"/>
    </location>
</feature>
<proteinExistence type="predicted"/>
<gene>
    <name evidence="4" type="primary">MAP10</name>
</gene>
<dbReference type="GO" id="GO:0030496">
    <property type="term" value="C:midbody"/>
    <property type="evidence" value="ECO:0007669"/>
    <property type="project" value="Ensembl"/>
</dbReference>
<feature type="compositionally biased region" description="Basic and acidic residues" evidence="1">
    <location>
        <begin position="536"/>
        <end position="548"/>
    </location>
</feature>
<feature type="region of interest" description="Disordered" evidence="1">
    <location>
        <begin position="405"/>
        <end position="436"/>
    </location>
</feature>
<dbReference type="STRING" id="379532.ENSPCOP00000026988"/>
<dbReference type="GO" id="GO:0032886">
    <property type="term" value="P:regulation of microtubule-based process"/>
    <property type="evidence" value="ECO:0007669"/>
    <property type="project" value="Ensembl"/>
</dbReference>
<name>A0A2K6GL85_PROCO</name>
<reference evidence="4" key="2">
    <citation type="submission" date="2025-09" db="UniProtKB">
        <authorList>
            <consortium name="Ensembl"/>
        </authorList>
    </citation>
    <scope>IDENTIFICATION</scope>
</reference>
<feature type="compositionally biased region" description="Polar residues" evidence="1">
    <location>
        <begin position="911"/>
        <end position="920"/>
    </location>
</feature>
<organism evidence="4 5">
    <name type="scientific">Propithecus coquereli</name>
    <name type="common">Coquerel's sifaka</name>
    <name type="synonym">Propithecus verreauxi coquereli</name>
    <dbReference type="NCBI Taxonomy" id="379532"/>
    <lineage>
        <taxon>Eukaryota</taxon>
        <taxon>Metazoa</taxon>
        <taxon>Chordata</taxon>
        <taxon>Craniata</taxon>
        <taxon>Vertebrata</taxon>
        <taxon>Euteleostomi</taxon>
        <taxon>Mammalia</taxon>
        <taxon>Eutheria</taxon>
        <taxon>Euarchontoglires</taxon>
        <taxon>Primates</taxon>
        <taxon>Strepsirrhini</taxon>
        <taxon>Lemuriformes</taxon>
        <taxon>Indriidae</taxon>
        <taxon>Propithecus</taxon>
    </lineage>
</organism>
<dbReference type="Pfam" id="PF14924">
    <property type="entry name" value="MAP10_N"/>
    <property type="match status" value="1"/>
</dbReference>
<dbReference type="GO" id="GO:0005881">
    <property type="term" value="C:cytoplasmic microtubule"/>
    <property type="evidence" value="ECO:0007669"/>
    <property type="project" value="Ensembl"/>
</dbReference>
<dbReference type="InterPro" id="IPR026679">
    <property type="entry name" value="MAP10_C-term"/>
</dbReference>
<dbReference type="GO" id="GO:0031122">
    <property type="term" value="P:cytoplasmic microtubule organization"/>
    <property type="evidence" value="ECO:0007669"/>
    <property type="project" value="Ensembl"/>
</dbReference>
<dbReference type="AlphaFoldDB" id="A0A2K6GL85"/>
<feature type="domain" description="Microtubule-associated protein 10 C-terminal" evidence="3">
    <location>
        <begin position="338"/>
        <end position="975"/>
    </location>
</feature>
<dbReference type="Pfam" id="PF14925">
    <property type="entry name" value="HPHLAWLY"/>
    <property type="match status" value="1"/>
</dbReference>
<feature type="region of interest" description="Disordered" evidence="1">
    <location>
        <begin position="505"/>
        <end position="554"/>
    </location>
</feature>